<accession>A0A1Y3BA89</accession>
<gene>
    <name evidence="1" type="ORF">BLA29_015053</name>
</gene>
<dbReference type="Proteomes" id="UP000194236">
    <property type="component" value="Unassembled WGS sequence"/>
</dbReference>
<dbReference type="EMBL" id="MUJZ01030746">
    <property type="protein sequence ID" value="OTF77820.1"/>
    <property type="molecule type" value="Genomic_DNA"/>
</dbReference>
<comment type="caution">
    <text evidence="1">The sequence shown here is derived from an EMBL/GenBank/DDBJ whole genome shotgun (WGS) entry which is preliminary data.</text>
</comment>
<sequence>MNQQKSKFKKLN</sequence>
<reference evidence="1 2" key="1">
    <citation type="submission" date="2017-03" db="EMBL/GenBank/DDBJ databases">
        <title>Genome Survey of Euroglyphus maynei.</title>
        <authorList>
            <person name="Arlian L.G."/>
            <person name="Morgan M.S."/>
            <person name="Rider S.D."/>
        </authorList>
    </citation>
    <scope>NUCLEOTIDE SEQUENCE [LARGE SCALE GENOMIC DNA]</scope>
    <source>
        <strain evidence="1">Arlian Lab</strain>
        <tissue evidence="1">Whole body</tissue>
    </source>
</reference>
<evidence type="ECO:0000313" key="1">
    <source>
        <dbReference type="EMBL" id="OTF77820.1"/>
    </source>
</evidence>
<organism evidence="1 2">
    <name type="scientific">Euroglyphus maynei</name>
    <name type="common">Mayne's house dust mite</name>
    <dbReference type="NCBI Taxonomy" id="6958"/>
    <lineage>
        <taxon>Eukaryota</taxon>
        <taxon>Metazoa</taxon>
        <taxon>Ecdysozoa</taxon>
        <taxon>Arthropoda</taxon>
        <taxon>Chelicerata</taxon>
        <taxon>Arachnida</taxon>
        <taxon>Acari</taxon>
        <taxon>Acariformes</taxon>
        <taxon>Sarcoptiformes</taxon>
        <taxon>Astigmata</taxon>
        <taxon>Psoroptidia</taxon>
        <taxon>Analgoidea</taxon>
        <taxon>Pyroglyphidae</taxon>
        <taxon>Pyroglyphinae</taxon>
        <taxon>Euroglyphus</taxon>
    </lineage>
</organism>
<protein>
    <submittedName>
        <fullName evidence="1">Uncharacterized protein</fullName>
    </submittedName>
</protein>
<keyword evidence="2" id="KW-1185">Reference proteome</keyword>
<evidence type="ECO:0000313" key="2">
    <source>
        <dbReference type="Proteomes" id="UP000194236"/>
    </source>
</evidence>
<name>A0A1Y3BA89_EURMA</name>
<proteinExistence type="predicted"/>